<dbReference type="Proteomes" id="UP000298030">
    <property type="component" value="Unassembled WGS sequence"/>
</dbReference>
<dbReference type="EMBL" id="QPFP01000053">
    <property type="protein sequence ID" value="TEB25794.1"/>
    <property type="molecule type" value="Genomic_DNA"/>
</dbReference>
<evidence type="ECO:0000256" key="1">
    <source>
        <dbReference type="SAM" id="MobiDB-lite"/>
    </source>
</evidence>
<dbReference type="GO" id="GO:0030968">
    <property type="term" value="P:endoplasmic reticulum unfolded protein response"/>
    <property type="evidence" value="ECO:0007669"/>
    <property type="project" value="TreeGrafter"/>
</dbReference>
<feature type="compositionally biased region" description="Low complexity" evidence="1">
    <location>
        <begin position="595"/>
        <end position="615"/>
    </location>
</feature>
<gene>
    <name evidence="2" type="ORF">FA13DRAFT_1636893</name>
</gene>
<feature type="region of interest" description="Disordered" evidence="1">
    <location>
        <begin position="550"/>
        <end position="619"/>
    </location>
</feature>
<organism evidence="2 3">
    <name type="scientific">Coprinellus micaceus</name>
    <name type="common">Glistening ink-cap mushroom</name>
    <name type="synonym">Coprinus micaceus</name>
    <dbReference type="NCBI Taxonomy" id="71717"/>
    <lineage>
        <taxon>Eukaryota</taxon>
        <taxon>Fungi</taxon>
        <taxon>Dikarya</taxon>
        <taxon>Basidiomycota</taxon>
        <taxon>Agaricomycotina</taxon>
        <taxon>Agaricomycetes</taxon>
        <taxon>Agaricomycetidae</taxon>
        <taxon>Agaricales</taxon>
        <taxon>Agaricineae</taxon>
        <taxon>Psathyrellaceae</taxon>
        <taxon>Coprinellus</taxon>
    </lineage>
</organism>
<sequence>MDTRRTMASLEDEEESVRIAVKALGDMRNGTLRADGNRWPQASTSSENTLSNPSSPPPQSQNSPSETAPASPALFTRMAGIPLVKSALTAYEQGKASSRVVKYGAQMVESSVKTLSRPVIERLPVNVNQLDEFACRQLDRFDRYRRPSNGEASSRPTLDSISTSETDSLASPRNVSTLDDSDSQSNRSAGTGRSSRASDFRSRRAWKEGGERGVPSWIECEYPARSFPSPSAERSSTPTQASDDVRANRLIAIDTEATPTEETNNDQQVVQRSRWQAMLLEAGGLSAALSEESMRRLKYCLQWLQYATAHIDAQILILRELTASLQTNPPDAPAHARRPNPISEEHMRKLAEVRKDVVQTVRQVVSVVSKYAGGALPEPARTTVRGFILKLPQRWATKAAVVGGATGGHERDSVTAAASGVAGRRNGTRRSNVARERGTGAEPRSGASSTVVSPSASPRLSRSTLAPLTPLHMQPNHSRVGLDGAADERAGSAPSAGQSVSHGAAIVATQRLLSLATESLDMMRGVTGVVKDSLDKADLWVSRLRSVGLHRAHQESEGDPDAIPTENGDAYSHHRRNSSSQFSEDMLDTMPPSPFFNSSQSGSSTTWNSSIPSTPLGSGMYTPPGVIQLARMTLQSRGNTPKSVVAELPEEEEGMAQDDGAERESRNQKSAVAGEVRIAGVDDRPAGMRMEVDEP</sequence>
<dbReference type="STRING" id="71717.A0A4Y7SVZ6"/>
<feature type="region of interest" description="Disordered" evidence="1">
    <location>
        <begin position="635"/>
        <end position="695"/>
    </location>
</feature>
<dbReference type="GO" id="GO:0005783">
    <property type="term" value="C:endoplasmic reticulum"/>
    <property type="evidence" value="ECO:0007669"/>
    <property type="project" value="TreeGrafter"/>
</dbReference>
<keyword evidence="3" id="KW-1185">Reference proteome</keyword>
<protein>
    <submittedName>
        <fullName evidence="2">Opi1-domain-containing protein</fullName>
    </submittedName>
</protein>
<feature type="compositionally biased region" description="Low complexity" evidence="1">
    <location>
        <begin position="185"/>
        <end position="195"/>
    </location>
</feature>
<dbReference type="PANTHER" id="PTHR38406">
    <property type="entry name" value="TRANSCRIPTIONAL REPRESSOR OPI1"/>
    <property type="match status" value="1"/>
</dbReference>
<dbReference type="InterPro" id="IPR013927">
    <property type="entry name" value="TF_Opi1_Ccg-8"/>
</dbReference>
<proteinExistence type="predicted"/>
<reference evidence="2 3" key="1">
    <citation type="journal article" date="2019" name="Nat. Ecol. Evol.">
        <title>Megaphylogeny resolves global patterns of mushroom evolution.</title>
        <authorList>
            <person name="Varga T."/>
            <person name="Krizsan K."/>
            <person name="Foldi C."/>
            <person name="Dima B."/>
            <person name="Sanchez-Garcia M."/>
            <person name="Sanchez-Ramirez S."/>
            <person name="Szollosi G.J."/>
            <person name="Szarkandi J.G."/>
            <person name="Papp V."/>
            <person name="Albert L."/>
            <person name="Andreopoulos W."/>
            <person name="Angelini C."/>
            <person name="Antonin V."/>
            <person name="Barry K.W."/>
            <person name="Bougher N.L."/>
            <person name="Buchanan P."/>
            <person name="Buyck B."/>
            <person name="Bense V."/>
            <person name="Catcheside P."/>
            <person name="Chovatia M."/>
            <person name="Cooper J."/>
            <person name="Damon W."/>
            <person name="Desjardin D."/>
            <person name="Finy P."/>
            <person name="Geml J."/>
            <person name="Haridas S."/>
            <person name="Hughes K."/>
            <person name="Justo A."/>
            <person name="Karasinski D."/>
            <person name="Kautmanova I."/>
            <person name="Kiss B."/>
            <person name="Kocsube S."/>
            <person name="Kotiranta H."/>
            <person name="LaButti K.M."/>
            <person name="Lechner B.E."/>
            <person name="Liimatainen K."/>
            <person name="Lipzen A."/>
            <person name="Lukacs Z."/>
            <person name="Mihaltcheva S."/>
            <person name="Morgado L.N."/>
            <person name="Niskanen T."/>
            <person name="Noordeloos M.E."/>
            <person name="Ohm R.A."/>
            <person name="Ortiz-Santana B."/>
            <person name="Ovrebo C."/>
            <person name="Racz N."/>
            <person name="Riley R."/>
            <person name="Savchenko A."/>
            <person name="Shiryaev A."/>
            <person name="Soop K."/>
            <person name="Spirin V."/>
            <person name="Szebenyi C."/>
            <person name="Tomsovsky M."/>
            <person name="Tulloss R.E."/>
            <person name="Uehling J."/>
            <person name="Grigoriev I.V."/>
            <person name="Vagvolgyi C."/>
            <person name="Papp T."/>
            <person name="Martin F.M."/>
            <person name="Miettinen O."/>
            <person name="Hibbett D.S."/>
            <person name="Nagy L.G."/>
        </authorList>
    </citation>
    <scope>NUCLEOTIDE SEQUENCE [LARGE SCALE GENOMIC DNA]</scope>
    <source>
        <strain evidence="2 3">FP101781</strain>
    </source>
</reference>
<evidence type="ECO:0000313" key="2">
    <source>
        <dbReference type="EMBL" id="TEB25794.1"/>
    </source>
</evidence>
<dbReference type="GO" id="GO:0003714">
    <property type="term" value="F:transcription corepressor activity"/>
    <property type="evidence" value="ECO:0007669"/>
    <property type="project" value="InterPro"/>
</dbReference>
<dbReference type="Pfam" id="PF08618">
    <property type="entry name" value="Opi1"/>
    <property type="match status" value="1"/>
</dbReference>
<dbReference type="GO" id="GO:0005634">
    <property type="term" value="C:nucleus"/>
    <property type="evidence" value="ECO:0007669"/>
    <property type="project" value="TreeGrafter"/>
</dbReference>
<feature type="compositionally biased region" description="Polar residues" evidence="1">
    <location>
        <begin position="150"/>
        <end position="178"/>
    </location>
</feature>
<feature type="compositionally biased region" description="Low complexity" evidence="1">
    <location>
        <begin position="43"/>
        <end position="53"/>
    </location>
</feature>
<dbReference type="OrthoDB" id="2441642at2759"/>
<name>A0A4Y7SVZ6_COPMI</name>
<dbReference type="GO" id="GO:0008654">
    <property type="term" value="P:phospholipid biosynthetic process"/>
    <property type="evidence" value="ECO:0007669"/>
    <property type="project" value="TreeGrafter"/>
</dbReference>
<feature type="compositionally biased region" description="Basic and acidic residues" evidence="1">
    <location>
        <begin position="680"/>
        <end position="695"/>
    </location>
</feature>
<feature type="region of interest" description="Disordered" evidence="1">
    <location>
        <begin position="402"/>
        <end position="502"/>
    </location>
</feature>
<accession>A0A4Y7SVZ6</accession>
<dbReference type="GO" id="GO:0006357">
    <property type="term" value="P:regulation of transcription by RNA polymerase II"/>
    <property type="evidence" value="ECO:0007669"/>
    <property type="project" value="TreeGrafter"/>
</dbReference>
<feature type="compositionally biased region" description="Acidic residues" evidence="1">
    <location>
        <begin position="648"/>
        <end position="659"/>
    </location>
</feature>
<feature type="region of interest" description="Disordered" evidence="1">
    <location>
        <begin position="145"/>
        <end position="207"/>
    </location>
</feature>
<feature type="compositionally biased region" description="Basic and acidic residues" evidence="1">
    <location>
        <begin position="196"/>
        <end position="207"/>
    </location>
</feature>
<comment type="caution">
    <text evidence="2">The sequence shown here is derived from an EMBL/GenBank/DDBJ whole genome shotgun (WGS) entry which is preliminary data.</text>
</comment>
<feature type="compositionally biased region" description="Low complexity" evidence="1">
    <location>
        <begin position="445"/>
        <end position="458"/>
    </location>
</feature>
<evidence type="ECO:0000313" key="3">
    <source>
        <dbReference type="Proteomes" id="UP000298030"/>
    </source>
</evidence>
<feature type="region of interest" description="Disordered" evidence="1">
    <location>
        <begin position="24"/>
        <end position="74"/>
    </location>
</feature>
<dbReference type="PANTHER" id="PTHR38406:SF1">
    <property type="entry name" value="TRANSCRIPTIONAL REPRESSOR OPI1"/>
    <property type="match status" value="1"/>
</dbReference>
<dbReference type="AlphaFoldDB" id="A0A4Y7SVZ6"/>